<dbReference type="CDD" id="cd09272">
    <property type="entry name" value="RNase_HI_RT_Ty1"/>
    <property type="match status" value="1"/>
</dbReference>
<proteinExistence type="predicted"/>
<dbReference type="PANTHER" id="PTHR11439">
    <property type="entry name" value="GAG-POL-RELATED RETROTRANSPOSON"/>
    <property type="match status" value="1"/>
</dbReference>
<evidence type="ECO:0000256" key="1">
    <source>
        <dbReference type="SAM" id="MobiDB-lite"/>
    </source>
</evidence>
<dbReference type="EMBL" id="BKCJ010167457">
    <property type="protein sequence ID" value="GEY30312.1"/>
    <property type="molecule type" value="Genomic_DNA"/>
</dbReference>
<protein>
    <submittedName>
        <fullName evidence="2">Retrovirus-related Pol polyprotein from transposon TNT 1-94</fullName>
    </submittedName>
</protein>
<feature type="region of interest" description="Disordered" evidence="1">
    <location>
        <begin position="329"/>
        <end position="352"/>
    </location>
</feature>
<reference evidence="2" key="1">
    <citation type="journal article" date="2019" name="Sci. Rep.">
        <title>Draft genome of Tanacetum cinerariifolium, the natural source of mosquito coil.</title>
        <authorList>
            <person name="Yamashiro T."/>
            <person name="Shiraishi A."/>
            <person name="Satake H."/>
            <person name="Nakayama K."/>
        </authorList>
    </citation>
    <scope>NUCLEOTIDE SEQUENCE</scope>
</reference>
<name>A0A699HIV5_TANCI</name>
<feature type="region of interest" description="Disordered" evidence="1">
    <location>
        <begin position="240"/>
        <end position="269"/>
    </location>
</feature>
<sequence length="455" mass="51749">FSLKGYLDSDYAGCNIDRKSTSSAYQLLGGKLVCWSAKKQQFIAMSSTEAEYVPIFCDNTSSIVILNNPVLHSRTKHIDIRYHFIRDHILKGEIELHFIPTQYQLTDIFTKPLDEPAFKRLIVKLCGKTDGLDQISNKDAIILYCLANEVHVDYAKLIWEDLIHKLNKKTREKIVPYVRFISLLLKHMMPKYDNEELTINPTQDKSLSHPSPPTPVAGEMHKEAHQVAGGLTSLGATSEEGAHPQLISDESEEDEADKGDTHDVPEDTSVAELKNIQWELLAEFQAIPSLVSLVQKKLQTLDSLPSLLNKVTETLDRFTIMVENASRTTTKDVPSAGEATAPPAEGEKNTKDADINLKDELVDLLGKNVVTQYYTKKLLFDKYCDKMLKRKRNPKITNYEVLTKKGPITLKIYREDGYDKVISNIKRYRKDSWKELQFRLVDNSKLNVVYLFNIS</sequence>
<feature type="non-terminal residue" evidence="2">
    <location>
        <position position="1"/>
    </location>
</feature>
<accession>A0A699HIV5</accession>
<organism evidence="2">
    <name type="scientific">Tanacetum cinerariifolium</name>
    <name type="common">Dalmatian daisy</name>
    <name type="synonym">Chrysanthemum cinerariifolium</name>
    <dbReference type="NCBI Taxonomy" id="118510"/>
    <lineage>
        <taxon>Eukaryota</taxon>
        <taxon>Viridiplantae</taxon>
        <taxon>Streptophyta</taxon>
        <taxon>Embryophyta</taxon>
        <taxon>Tracheophyta</taxon>
        <taxon>Spermatophyta</taxon>
        <taxon>Magnoliopsida</taxon>
        <taxon>eudicotyledons</taxon>
        <taxon>Gunneridae</taxon>
        <taxon>Pentapetalae</taxon>
        <taxon>asterids</taxon>
        <taxon>campanulids</taxon>
        <taxon>Asterales</taxon>
        <taxon>Asteraceae</taxon>
        <taxon>Asteroideae</taxon>
        <taxon>Anthemideae</taxon>
        <taxon>Anthemidinae</taxon>
        <taxon>Tanacetum</taxon>
    </lineage>
</organism>
<evidence type="ECO:0000313" key="2">
    <source>
        <dbReference type="EMBL" id="GEY30312.1"/>
    </source>
</evidence>
<comment type="caution">
    <text evidence="2">The sequence shown here is derived from an EMBL/GenBank/DDBJ whole genome shotgun (WGS) entry which is preliminary data.</text>
</comment>
<dbReference type="AlphaFoldDB" id="A0A699HIV5"/>
<dbReference type="PANTHER" id="PTHR11439:SF495">
    <property type="entry name" value="REVERSE TRANSCRIPTASE, RNA-DEPENDENT DNA POLYMERASE-RELATED"/>
    <property type="match status" value="1"/>
</dbReference>
<gene>
    <name evidence="2" type="ORF">Tci_402286</name>
</gene>